<comment type="caution">
    <text evidence="1">The sequence shown here is derived from an EMBL/GenBank/DDBJ whole genome shotgun (WGS) entry which is preliminary data.</text>
</comment>
<dbReference type="Proteomes" id="UP001056778">
    <property type="component" value="Chromosome 1"/>
</dbReference>
<protein>
    <submittedName>
        <fullName evidence="1">Villin</fullName>
    </submittedName>
</protein>
<name>A0ACB9TUE2_HOLOL</name>
<evidence type="ECO:0000313" key="1">
    <source>
        <dbReference type="EMBL" id="KAI4470373.1"/>
    </source>
</evidence>
<reference evidence="1" key="1">
    <citation type="submission" date="2022-04" db="EMBL/GenBank/DDBJ databases">
        <title>Chromosome-scale genome assembly of Holotrichia oblita Faldermann.</title>
        <authorList>
            <person name="Rongchong L."/>
        </authorList>
    </citation>
    <scope>NUCLEOTIDE SEQUENCE</scope>
    <source>
        <strain evidence="1">81SQS9</strain>
    </source>
</reference>
<sequence>MTRGEIKEEASLVEVLCSMRSLRSRSSFILINTENGTAVIWHGCKSLDQTRNLTIKLAEFLVEEKSSHFGMEKSTCDTIEEIEEGQETLFLLDNGHELWLWQGWWPEREDDVDLSEQTGSGRVRWQAERKAAMQTAIDYWSEKQKHLSVAIYSVWAGLEPLSFTNLFSTWCDRDDIAVLNMKDGKKAGETISVENELAQLTRTTYPLAQLLQRPLPEGVDPRQLEIYLSPEDFTELLAMTPEDFQKLPAWKQTAIKKEKGLF</sequence>
<organism evidence="1 2">
    <name type="scientific">Holotrichia oblita</name>
    <name type="common">Chafer beetle</name>
    <dbReference type="NCBI Taxonomy" id="644536"/>
    <lineage>
        <taxon>Eukaryota</taxon>
        <taxon>Metazoa</taxon>
        <taxon>Ecdysozoa</taxon>
        <taxon>Arthropoda</taxon>
        <taxon>Hexapoda</taxon>
        <taxon>Insecta</taxon>
        <taxon>Pterygota</taxon>
        <taxon>Neoptera</taxon>
        <taxon>Endopterygota</taxon>
        <taxon>Coleoptera</taxon>
        <taxon>Polyphaga</taxon>
        <taxon>Scarabaeiformia</taxon>
        <taxon>Scarabaeidae</taxon>
        <taxon>Melolonthinae</taxon>
        <taxon>Holotrichia</taxon>
    </lineage>
</organism>
<proteinExistence type="predicted"/>
<dbReference type="EMBL" id="CM043015">
    <property type="protein sequence ID" value="KAI4470373.1"/>
    <property type="molecule type" value="Genomic_DNA"/>
</dbReference>
<keyword evidence="2" id="KW-1185">Reference proteome</keyword>
<gene>
    <name evidence="1" type="ORF">MML48_1g22057</name>
</gene>
<accession>A0ACB9TUE2</accession>
<evidence type="ECO:0000313" key="2">
    <source>
        <dbReference type="Proteomes" id="UP001056778"/>
    </source>
</evidence>